<evidence type="ECO:0000313" key="2">
    <source>
        <dbReference type="EMBL" id="KAJ6968911.1"/>
    </source>
</evidence>
<dbReference type="Proteomes" id="UP001164929">
    <property type="component" value="Chromosome 16"/>
</dbReference>
<keyword evidence="3" id="KW-1185">Reference proteome</keyword>
<reference evidence="2 3" key="1">
    <citation type="journal article" date="2023" name="Mol. Ecol. Resour.">
        <title>Chromosome-level genome assembly of a triploid poplar Populus alba 'Berolinensis'.</title>
        <authorList>
            <person name="Chen S."/>
            <person name="Yu Y."/>
            <person name="Wang X."/>
            <person name="Wang S."/>
            <person name="Zhang T."/>
            <person name="Zhou Y."/>
            <person name="He R."/>
            <person name="Meng N."/>
            <person name="Wang Y."/>
            <person name="Liu W."/>
            <person name="Liu Z."/>
            <person name="Liu J."/>
            <person name="Guo Q."/>
            <person name="Huang H."/>
            <person name="Sederoff R.R."/>
            <person name="Wang G."/>
            <person name="Qu G."/>
            <person name="Chen S."/>
        </authorList>
    </citation>
    <scope>NUCLEOTIDE SEQUENCE [LARGE SCALE GENOMIC DNA]</scope>
    <source>
        <strain evidence="2">SC-2020</strain>
    </source>
</reference>
<name>A0AAD6LL14_9ROSI</name>
<gene>
    <name evidence="2" type="ORF">NC653_036779</name>
</gene>
<sequence length="81" mass="9258">MRKERQEETRERQGRESHKNNTVKSKENTEARAKTPPSQHAFIAIIFVISRESISRRGENEQRPKSAWPSLSLSPEAATIG</sequence>
<feature type="compositionally biased region" description="Basic and acidic residues" evidence="1">
    <location>
        <begin position="1"/>
        <end position="33"/>
    </location>
</feature>
<feature type="region of interest" description="Disordered" evidence="1">
    <location>
        <begin position="1"/>
        <end position="41"/>
    </location>
</feature>
<feature type="compositionally biased region" description="Basic and acidic residues" evidence="1">
    <location>
        <begin position="55"/>
        <end position="64"/>
    </location>
</feature>
<dbReference type="AlphaFoldDB" id="A0AAD6LL14"/>
<comment type="caution">
    <text evidence="2">The sequence shown here is derived from an EMBL/GenBank/DDBJ whole genome shotgun (WGS) entry which is preliminary data.</text>
</comment>
<protein>
    <submittedName>
        <fullName evidence="2">Uncharacterized protein</fullName>
    </submittedName>
</protein>
<organism evidence="2 3">
    <name type="scientific">Populus alba x Populus x berolinensis</name>
    <dbReference type="NCBI Taxonomy" id="444605"/>
    <lineage>
        <taxon>Eukaryota</taxon>
        <taxon>Viridiplantae</taxon>
        <taxon>Streptophyta</taxon>
        <taxon>Embryophyta</taxon>
        <taxon>Tracheophyta</taxon>
        <taxon>Spermatophyta</taxon>
        <taxon>Magnoliopsida</taxon>
        <taxon>eudicotyledons</taxon>
        <taxon>Gunneridae</taxon>
        <taxon>Pentapetalae</taxon>
        <taxon>rosids</taxon>
        <taxon>fabids</taxon>
        <taxon>Malpighiales</taxon>
        <taxon>Salicaceae</taxon>
        <taxon>Saliceae</taxon>
        <taxon>Populus</taxon>
    </lineage>
</organism>
<feature type="region of interest" description="Disordered" evidence="1">
    <location>
        <begin position="55"/>
        <end position="81"/>
    </location>
</feature>
<accession>A0AAD6LL14</accession>
<proteinExistence type="predicted"/>
<dbReference type="EMBL" id="JAQIZT010000016">
    <property type="protein sequence ID" value="KAJ6968911.1"/>
    <property type="molecule type" value="Genomic_DNA"/>
</dbReference>
<evidence type="ECO:0000256" key="1">
    <source>
        <dbReference type="SAM" id="MobiDB-lite"/>
    </source>
</evidence>
<evidence type="ECO:0000313" key="3">
    <source>
        <dbReference type="Proteomes" id="UP001164929"/>
    </source>
</evidence>